<dbReference type="Gene3D" id="3.90.1150.10">
    <property type="entry name" value="Aspartate Aminotransferase, domain 1"/>
    <property type="match status" value="1"/>
</dbReference>
<sequence>MILMNDFKAEPVEVRDAMLEAAKRVFDSGWYVLGPEVAAFEAAWAKLCGVDFGVGVGNGVDAIEIGLRCLDIGPGDEVITTPMTAFATVLAVIRAGATPVLADIDPETGLLSLESVNRCLSEKTKAVVLVHLYGQIRDMQNWVNFCHKNKIALVEDCAQSHLASMNGRVAGHFGVLGAYSFYPTKNLGAPGDAGMLVTNTETIATRAQCLRNYGQSVRYQHPELGMNSRLDELQAAILHTRLKWLEANTQRRQEIAALYRVGLNNKAVRLLAEPQFKTAHVYHLFVVLCEKRDELQAHLHKNGIQALIHYPIPIHNQVPCQQVARDPQGLGHSECHANTCLSLPCHPQMSDRDVQTVIAAVNDFTTEE</sequence>
<dbReference type="CDD" id="cd00616">
    <property type="entry name" value="AHBA_syn"/>
    <property type="match status" value="1"/>
</dbReference>
<dbReference type="InterPro" id="IPR015422">
    <property type="entry name" value="PyrdxlP-dep_Trfase_small"/>
</dbReference>
<protein>
    <submittedName>
        <fullName evidence="6">DegT/DnrJ/EryC1/StrS family aminotransferase</fullName>
    </submittedName>
</protein>
<dbReference type="PANTHER" id="PTHR30244:SF36">
    <property type="entry name" value="3-OXO-GLUCOSE-6-PHOSPHATE:GLUTAMATE AMINOTRANSFERASE"/>
    <property type="match status" value="1"/>
</dbReference>
<feature type="modified residue" description="N6-(pyridoxal phosphate)lysine" evidence="4">
    <location>
        <position position="185"/>
    </location>
</feature>
<dbReference type="GO" id="GO:0000271">
    <property type="term" value="P:polysaccharide biosynthetic process"/>
    <property type="evidence" value="ECO:0007669"/>
    <property type="project" value="TreeGrafter"/>
</dbReference>
<feature type="active site" description="Proton acceptor" evidence="3">
    <location>
        <position position="185"/>
    </location>
</feature>
<dbReference type="Gene3D" id="3.40.640.10">
    <property type="entry name" value="Type I PLP-dependent aspartate aminotransferase-like (Major domain)"/>
    <property type="match status" value="1"/>
</dbReference>
<evidence type="ECO:0000256" key="2">
    <source>
        <dbReference type="ARBA" id="ARBA00037999"/>
    </source>
</evidence>
<evidence type="ECO:0000256" key="3">
    <source>
        <dbReference type="PIRSR" id="PIRSR000390-1"/>
    </source>
</evidence>
<evidence type="ECO:0000256" key="5">
    <source>
        <dbReference type="RuleBase" id="RU004508"/>
    </source>
</evidence>
<dbReference type="GO" id="GO:0008483">
    <property type="term" value="F:transaminase activity"/>
    <property type="evidence" value="ECO:0007669"/>
    <property type="project" value="UniProtKB-KW"/>
</dbReference>
<dbReference type="PIRSF" id="PIRSF000390">
    <property type="entry name" value="PLP_StrS"/>
    <property type="match status" value="1"/>
</dbReference>
<dbReference type="EMBL" id="JAAGRN010000005">
    <property type="protein sequence ID" value="NDY83472.1"/>
    <property type="molecule type" value="Genomic_DNA"/>
</dbReference>
<name>A0A6B2QZM0_9BURK</name>
<evidence type="ECO:0000256" key="4">
    <source>
        <dbReference type="PIRSR" id="PIRSR000390-2"/>
    </source>
</evidence>
<dbReference type="SUPFAM" id="SSF53383">
    <property type="entry name" value="PLP-dependent transferases"/>
    <property type="match status" value="1"/>
</dbReference>
<keyword evidence="6" id="KW-0808">Transferase</keyword>
<dbReference type="InterPro" id="IPR015424">
    <property type="entry name" value="PyrdxlP-dep_Trfase"/>
</dbReference>
<comment type="caution">
    <text evidence="6">The sequence shown here is derived from an EMBL/GenBank/DDBJ whole genome shotgun (WGS) entry which is preliminary data.</text>
</comment>
<dbReference type="AlphaFoldDB" id="A0A6B2QZM0"/>
<dbReference type="PANTHER" id="PTHR30244">
    <property type="entry name" value="TRANSAMINASE"/>
    <property type="match status" value="1"/>
</dbReference>
<dbReference type="RefSeq" id="WP_163654660.1">
    <property type="nucleotide sequence ID" value="NZ_JAAGRN010000005.1"/>
</dbReference>
<proteinExistence type="inferred from homology"/>
<dbReference type="InterPro" id="IPR015421">
    <property type="entry name" value="PyrdxlP-dep_Trfase_major"/>
</dbReference>
<evidence type="ECO:0000256" key="1">
    <source>
        <dbReference type="ARBA" id="ARBA00022898"/>
    </source>
</evidence>
<dbReference type="Pfam" id="PF01041">
    <property type="entry name" value="DegT_DnrJ_EryC1"/>
    <property type="match status" value="1"/>
</dbReference>
<dbReference type="GO" id="GO:0030170">
    <property type="term" value="F:pyridoxal phosphate binding"/>
    <property type="evidence" value="ECO:0007669"/>
    <property type="project" value="TreeGrafter"/>
</dbReference>
<gene>
    <name evidence="6" type="ORF">G3I67_09535</name>
</gene>
<organism evidence="6">
    <name type="scientific">Sheuella amnicola</name>
    <dbReference type="NCBI Taxonomy" id="2707330"/>
    <lineage>
        <taxon>Bacteria</taxon>
        <taxon>Pseudomonadati</taxon>
        <taxon>Pseudomonadota</taxon>
        <taxon>Betaproteobacteria</taxon>
        <taxon>Burkholderiales</taxon>
        <taxon>Alcaligenaceae</taxon>
        <taxon>Sheuella</taxon>
    </lineage>
</organism>
<accession>A0A6B2QZM0</accession>
<dbReference type="InterPro" id="IPR000653">
    <property type="entry name" value="DegT/StrS_aminotransferase"/>
</dbReference>
<keyword evidence="6" id="KW-0032">Aminotransferase</keyword>
<comment type="similarity">
    <text evidence="2 5">Belongs to the DegT/DnrJ/EryC1 family.</text>
</comment>
<keyword evidence="1 4" id="KW-0663">Pyridoxal phosphate</keyword>
<evidence type="ECO:0000313" key="6">
    <source>
        <dbReference type="EMBL" id="NDY83472.1"/>
    </source>
</evidence>
<reference evidence="6" key="1">
    <citation type="submission" date="2020-02" db="EMBL/GenBank/DDBJ databases">
        <authorList>
            <person name="Chen W.-M."/>
        </authorList>
    </citation>
    <scope>NUCLEOTIDE SEQUENCE</scope>
    <source>
        <strain evidence="6">NBD-18</strain>
    </source>
</reference>